<dbReference type="PRINTS" id="PR00092">
    <property type="entry name" value="TYROSINASE"/>
</dbReference>
<evidence type="ECO:0000313" key="6">
    <source>
        <dbReference type="Proteomes" id="UP001174934"/>
    </source>
</evidence>
<proteinExistence type="predicted"/>
<dbReference type="AlphaFoldDB" id="A0AA39WH16"/>
<keyword evidence="6" id="KW-1185">Reference proteome</keyword>
<dbReference type="InterPro" id="IPR050316">
    <property type="entry name" value="Tyrosinase/Hemocyanin"/>
</dbReference>
<feature type="domain" description="Tyrosinase copper-binding" evidence="3">
    <location>
        <begin position="140"/>
        <end position="157"/>
    </location>
</feature>
<evidence type="ECO:0000259" key="4">
    <source>
        <dbReference type="PROSITE" id="PS00498"/>
    </source>
</evidence>
<gene>
    <name evidence="5" type="ORF">B0T17DRAFT_381458</name>
</gene>
<sequence length="375" mass="42834">MPLRANVTDFWQRWREPQYTEVTTNGEADGAAEKDDRISKPLRPLGRLPVACLLIVAILIALLWVYDELDNTFNKTPKSRPCKNITVRREWRSLDPSEKTNFVNAIHCIAKTPSSWEQNRNTTIYDDFAILHGGIGSWCHRSASFLPWHRYTLAIFENILKTKCGFEGAIPYWDWSLDWANLANSSIWSSSSGFGGDGDPLGTETVGGGRCVTDGPFSDLRPIIYNHTYIPHCISRGFKDIKTNITGQISGRPFSPESMGAILGKQTYKEFVKEVENQLHNSLHQSVNGDFKAMTAANDPLFYVHHAQLDRMWWRWQREKPEVRLHEYSGRHMFNSTNGTASVNDMLLYAGFAKDMPVASVMDTEGRFLCYRYMY</sequence>
<name>A0AA39WH16_9PEZI</name>
<dbReference type="PANTHER" id="PTHR11474">
    <property type="entry name" value="TYROSINASE FAMILY MEMBER"/>
    <property type="match status" value="1"/>
</dbReference>
<dbReference type="InterPro" id="IPR008922">
    <property type="entry name" value="Di-copper_centre_dom_sf"/>
</dbReference>
<dbReference type="GO" id="GO:0046872">
    <property type="term" value="F:metal ion binding"/>
    <property type="evidence" value="ECO:0007669"/>
    <property type="project" value="UniProtKB-KW"/>
</dbReference>
<comment type="caution">
    <text evidence="5">The sequence shown here is derived from an EMBL/GenBank/DDBJ whole genome shotgun (WGS) entry which is preliminary data.</text>
</comment>
<dbReference type="PROSITE" id="PS00498">
    <property type="entry name" value="TYROSINASE_2"/>
    <property type="match status" value="1"/>
</dbReference>
<organism evidence="5 6">
    <name type="scientific">Bombardia bombarda</name>
    <dbReference type="NCBI Taxonomy" id="252184"/>
    <lineage>
        <taxon>Eukaryota</taxon>
        <taxon>Fungi</taxon>
        <taxon>Dikarya</taxon>
        <taxon>Ascomycota</taxon>
        <taxon>Pezizomycotina</taxon>
        <taxon>Sordariomycetes</taxon>
        <taxon>Sordariomycetidae</taxon>
        <taxon>Sordariales</taxon>
        <taxon>Lasiosphaeriaceae</taxon>
        <taxon>Bombardia</taxon>
    </lineage>
</organism>
<evidence type="ECO:0000313" key="5">
    <source>
        <dbReference type="EMBL" id="KAK0615237.1"/>
    </source>
</evidence>
<accession>A0AA39WH16</accession>
<dbReference type="PROSITE" id="PS00497">
    <property type="entry name" value="TYROSINASE_1"/>
    <property type="match status" value="1"/>
</dbReference>
<dbReference type="GO" id="GO:0016491">
    <property type="term" value="F:oxidoreductase activity"/>
    <property type="evidence" value="ECO:0007669"/>
    <property type="project" value="InterPro"/>
</dbReference>
<evidence type="ECO:0000256" key="2">
    <source>
        <dbReference type="SAM" id="Phobius"/>
    </source>
</evidence>
<dbReference type="Pfam" id="PF00264">
    <property type="entry name" value="Tyrosinase"/>
    <property type="match status" value="1"/>
</dbReference>
<feature type="domain" description="Tyrosinase copper-binding" evidence="4">
    <location>
        <begin position="299"/>
        <end position="310"/>
    </location>
</feature>
<dbReference type="SUPFAM" id="SSF48056">
    <property type="entry name" value="Di-copper centre-containing domain"/>
    <property type="match status" value="1"/>
</dbReference>
<keyword evidence="2" id="KW-0472">Membrane</keyword>
<evidence type="ECO:0000259" key="3">
    <source>
        <dbReference type="PROSITE" id="PS00497"/>
    </source>
</evidence>
<feature type="transmembrane region" description="Helical" evidence="2">
    <location>
        <begin position="48"/>
        <end position="66"/>
    </location>
</feature>
<dbReference type="PANTHER" id="PTHR11474:SF127">
    <property type="entry name" value="TYROSINASE COPPER-BINDING DOMAIN-CONTAINING PROTEIN"/>
    <property type="match status" value="1"/>
</dbReference>
<evidence type="ECO:0000256" key="1">
    <source>
        <dbReference type="ARBA" id="ARBA00022723"/>
    </source>
</evidence>
<keyword evidence="1" id="KW-0479">Metal-binding</keyword>
<dbReference type="EMBL" id="JAULSR010000007">
    <property type="protein sequence ID" value="KAK0615237.1"/>
    <property type="molecule type" value="Genomic_DNA"/>
</dbReference>
<keyword evidence="2" id="KW-0812">Transmembrane</keyword>
<reference evidence="5" key="1">
    <citation type="submission" date="2023-06" db="EMBL/GenBank/DDBJ databases">
        <title>Genome-scale phylogeny and comparative genomics of the fungal order Sordariales.</title>
        <authorList>
            <consortium name="Lawrence Berkeley National Laboratory"/>
            <person name="Hensen N."/>
            <person name="Bonometti L."/>
            <person name="Westerberg I."/>
            <person name="Brannstrom I.O."/>
            <person name="Guillou S."/>
            <person name="Cros-Aarteil S."/>
            <person name="Calhoun S."/>
            <person name="Haridas S."/>
            <person name="Kuo A."/>
            <person name="Mondo S."/>
            <person name="Pangilinan J."/>
            <person name="Riley R."/>
            <person name="LaButti K."/>
            <person name="Andreopoulos B."/>
            <person name="Lipzen A."/>
            <person name="Chen C."/>
            <person name="Yanf M."/>
            <person name="Daum C."/>
            <person name="Ng V."/>
            <person name="Clum A."/>
            <person name="Steindorff A."/>
            <person name="Ohm R."/>
            <person name="Martin F."/>
            <person name="Silar P."/>
            <person name="Natvig D."/>
            <person name="Lalanne C."/>
            <person name="Gautier V."/>
            <person name="Ament-velasquez S.L."/>
            <person name="Kruys A."/>
            <person name="Hutchinson M.I."/>
            <person name="Powell A.J."/>
            <person name="Barry K."/>
            <person name="Miller A.N."/>
            <person name="Grigoriev I.V."/>
            <person name="Debuchy R."/>
            <person name="Gladieux P."/>
            <person name="Thoren M.H."/>
            <person name="Johannesson H."/>
        </authorList>
    </citation>
    <scope>NUCLEOTIDE SEQUENCE</scope>
    <source>
        <strain evidence="5">SMH3391-2</strain>
    </source>
</reference>
<keyword evidence="2" id="KW-1133">Transmembrane helix</keyword>
<protein>
    <recommendedName>
        <fullName evidence="3 4">Tyrosinase copper-binding domain-containing protein</fullName>
    </recommendedName>
</protein>
<dbReference type="InterPro" id="IPR002227">
    <property type="entry name" value="Tyrosinase_Cu-bd"/>
</dbReference>
<dbReference type="Gene3D" id="1.10.1280.10">
    <property type="entry name" value="Di-copper center containing domain from catechol oxidase"/>
    <property type="match status" value="1"/>
</dbReference>
<dbReference type="Proteomes" id="UP001174934">
    <property type="component" value="Unassembled WGS sequence"/>
</dbReference>